<name>A0A848CZZ7_ANEAE</name>
<organism evidence="1 2">
    <name type="scientific">Aneurinibacillus aneurinilyticus</name>
    <name type="common">Bacillus aneurinolyticus</name>
    <dbReference type="NCBI Taxonomy" id="1391"/>
    <lineage>
        <taxon>Bacteria</taxon>
        <taxon>Bacillati</taxon>
        <taxon>Bacillota</taxon>
        <taxon>Bacilli</taxon>
        <taxon>Bacillales</taxon>
        <taxon>Paenibacillaceae</taxon>
        <taxon>Aneurinibacillus group</taxon>
        <taxon>Aneurinibacillus</taxon>
    </lineage>
</organism>
<protein>
    <submittedName>
        <fullName evidence="1">Uncharacterized protein</fullName>
    </submittedName>
</protein>
<evidence type="ECO:0000313" key="2">
    <source>
        <dbReference type="Proteomes" id="UP000561326"/>
    </source>
</evidence>
<comment type="caution">
    <text evidence="1">The sequence shown here is derived from an EMBL/GenBank/DDBJ whole genome shotgun (WGS) entry which is preliminary data.</text>
</comment>
<sequence length="51" mass="6265">MYILQETLFSFEEWLKLESKERFEFFFSSFISTLSRTLTDMVEKQIAEQLF</sequence>
<gene>
    <name evidence="1" type="ORF">HF838_14065</name>
</gene>
<accession>A0A848CZZ7</accession>
<evidence type="ECO:0000313" key="1">
    <source>
        <dbReference type="EMBL" id="NME99387.1"/>
    </source>
</evidence>
<dbReference type="AlphaFoldDB" id="A0A848CZZ7"/>
<dbReference type="EMBL" id="JABAGO010000027">
    <property type="protein sequence ID" value="NME99387.1"/>
    <property type="molecule type" value="Genomic_DNA"/>
</dbReference>
<proteinExistence type="predicted"/>
<dbReference type="Proteomes" id="UP000561326">
    <property type="component" value="Unassembled WGS sequence"/>
</dbReference>
<reference evidence="1 2" key="1">
    <citation type="submission" date="2020-04" db="EMBL/GenBank/DDBJ databases">
        <authorList>
            <person name="Hitch T.C.A."/>
            <person name="Wylensek D."/>
            <person name="Clavel T."/>
        </authorList>
    </citation>
    <scope>NUCLEOTIDE SEQUENCE [LARGE SCALE GENOMIC DNA]</scope>
    <source>
        <strain evidence="1 2">WB01_D5_05</strain>
    </source>
</reference>